<dbReference type="Gene3D" id="1.10.287.110">
    <property type="entry name" value="DnaJ domain"/>
    <property type="match status" value="1"/>
</dbReference>
<dbReference type="InterPro" id="IPR001623">
    <property type="entry name" value="DnaJ_domain"/>
</dbReference>
<dbReference type="InterPro" id="IPR018253">
    <property type="entry name" value="DnaJ_domain_CS"/>
</dbReference>
<dbReference type="PANTHER" id="PTHR44137:SF13">
    <property type="entry name" value="CHAPERONE DNAJ-DOMAIN SUPERFAMILY PROTEIN"/>
    <property type="match status" value="1"/>
</dbReference>
<sequence>MASDSGFDFKSHLASEIFSFSARTVSCAHRHFSRPFFDWYRLLGVEEDAGIDSIRRRYLKLALQLHPDKNPHPKAEFAFKLVSQGYACLSDNVKRTAFDLDRMKNFCPDCNTIPYTNLTALNVLGSFNKNNKHGVVKNIKERLREESNVIENCLLKNTSRFHHINHKESPIFNPSDYVSQGYPHFRTRIHPKPQNFRCFRSGNSLKYEQGRGQFEYPLFEVRSESFHLQKQSAFRVFQVTANSSPLSFD</sequence>
<evidence type="ECO:0000313" key="3">
    <source>
        <dbReference type="RefSeq" id="XP_022921601.1"/>
    </source>
</evidence>
<dbReference type="InterPro" id="IPR036869">
    <property type="entry name" value="J_dom_sf"/>
</dbReference>
<dbReference type="CDD" id="cd06257">
    <property type="entry name" value="DnaJ"/>
    <property type="match status" value="1"/>
</dbReference>
<dbReference type="AlphaFoldDB" id="A0A6J1E1U6"/>
<dbReference type="PROSITE" id="PS50076">
    <property type="entry name" value="DNAJ_2"/>
    <property type="match status" value="1"/>
</dbReference>
<accession>A0A6J1E1U6</accession>
<dbReference type="PRINTS" id="PR00625">
    <property type="entry name" value="JDOMAIN"/>
</dbReference>
<dbReference type="SMART" id="SM00271">
    <property type="entry name" value="DnaJ"/>
    <property type="match status" value="1"/>
</dbReference>
<organism evidence="2 3">
    <name type="scientific">Cucurbita moschata</name>
    <name type="common">Winter crookneck squash</name>
    <name type="synonym">Cucurbita pepo var. moschata</name>
    <dbReference type="NCBI Taxonomy" id="3662"/>
    <lineage>
        <taxon>Eukaryota</taxon>
        <taxon>Viridiplantae</taxon>
        <taxon>Streptophyta</taxon>
        <taxon>Embryophyta</taxon>
        <taxon>Tracheophyta</taxon>
        <taxon>Spermatophyta</taxon>
        <taxon>Magnoliopsida</taxon>
        <taxon>eudicotyledons</taxon>
        <taxon>Gunneridae</taxon>
        <taxon>Pentapetalae</taxon>
        <taxon>rosids</taxon>
        <taxon>fabids</taxon>
        <taxon>Cucurbitales</taxon>
        <taxon>Cucurbitaceae</taxon>
        <taxon>Cucurbiteae</taxon>
        <taxon>Cucurbita</taxon>
    </lineage>
</organism>
<dbReference type="RefSeq" id="XP_022921601.1">
    <property type="nucleotide sequence ID" value="XM_023065833.1"/>
</dbReference>
<dbReference type="SUPFAM" id="SSF46565">
    <property type="entry name" value="Chaperone J-domain"/>
    <property type="match status" value="1"/>
</dbReference>
<name>A0A6J1E1U6_CUCMO</name>
<keyword evidence="2" id="KW-1185">Reference proteome</keyword>
<dbReference type="Proteomes" id="UP000504609">
    <property type="component" value="Unplaced"/>
</dbReference>
<evidence type="ECO:0000313" key="2">
    <source>
        <dbReference type="Proteomes" id="UP000504609"/>
    </source>
</evidence>
<feature type="domain" description="J" evidence="1">
    <location>
        <begin position="38"/>
        <end position="102"/>
    </location>
</feature>
<dbReference type="PANTHER" id="PTHR44137">
    <property type="entry name" value="BNAC03G44070D PROTEIN"/>
    <property type="match status" value="1"/>
</dbReference>
<reference evidence="3" key="1">
    <citation type="submission" date="2025-08" db="UniProtKB">
        <authorList>
            <consortium name="RefSeq"/>
        </authorList>
    </citation>
    <scope>IDENTIFICATION</scope>
    <source>
        <tissue evidence="3">Young leaves</tissue>
    </source>
</reference>
<evidence type="ECO:0000259" key="1">
    <source>
        <dbReference type="PROSITE" id="PS50076"/>
    </source>
</evidence>
<gene>
    <name evidence="3" type="primary">LOC111429786</name>
</gene>
<proteinExistence type="predicted"/>
<dbReference type="GeneID" id="111429786"/>
<dbReference type="PROSITE" id="PS00636">
    <property type="entry name" value="DNAJ_1"/>
    <property type="match status" value="1"/>
</dbReference>
<dbReference type="Pfam" id="PF00226">
    <property type="entry name" value="DnaJ"/>
    <property type="match status" value="1"/>
</dbReference>
<protein>
    <submittedName>
        <fullName evidence="3">DnaJ homolog subfamily C member 12-like isoform X1</fullName>
    </submittedName>
</protein>
<dbReference type="KEGG" id="cmos:111429786"/>